<gene>
    <name evidence="1" type="ORF">G7Y89_g15503</name>
</gene>
<organism evidence="1 2">
    <name type="scientific">Cudoniella acicularis</name>
    <dbReference type="NCBI Taxonomy" id="354080"/>
    <lineage>
        <taxon>Eukaryota</taxon>
        <taxon>Fungi</taxon>
        <taxon>Dikarya</taxon>
        <taxon>Ascomycota</taxon>
        <taxon>Pezizomycotina</taxon>
        <taxon>Leotiomycetes</taxon>
        <taxon>Helotiales</taxon>
        <taxon>Tricladiaceae</taxon>
        <taxon>Cudoniella</taxon>
    </lineage>
</organism>
<dbReference type="EMBL" id="JAAMPI010002456">
    <property type="protein sequence ID" value="KAF4613383.1"/>
    <property type="molecule type" value="Genomic_DNA"/>
</dbReference>
<proteinExistence type="predicted"/>
<evidence type="ECO:0000313" key="1">
    <source>
        <dbReference type="EMBL" id="KAF4613383.1"/>
    </source>
</evidence>
<accession>A0A8H4QM64</accession>
<keyword evidence="2" id="KW-1185">Reference proteome</keyword>
<dbReference type="SUPFAM" id="SSF48371">
    <property type="entry name" value="ARM repeat"/>
    <property type="match status" value="1"/>
</dbReference>
<sequence length="1036" mass="118491">MEVSSLTAGYENVPYVERMASLVELGKAAKDDSSAKQLIENLLNGSLYEQLLGLQTCFGSRDAGPAIRALKSPSRHLKKRAIGLVTLIGTDEQLLQALFDIPPYLQRYEIRRMKSLRPSRRRQNVIDQFLNYLNEMDPNSEVFQRFLPLASEALLEKHLKDRIRQFNALDWSRLASHHPDIAQRELHAWTLRSDSDDTRLLSIATKVIIQWSRREESADRALVLLKMAAGKIRLSKLPLFSLLEIRYKEVIELILEHEGIFKLELYHPGGVRPFTRMTPNLSTEQLLALFELYPDSMDSSYFYRCSLEQRRVIYSRVKEAWRSEEGIFPMNALTDLPQDLRIAEARRHLKLKAMEATPAEKIPYIALLPWDEAVELQTPFLRSSDSELRMDALAAQITAAKYNENHLGGALKLVLERKNDQDPIRRVMITALHDIPICRWKTGNLPQLEIILNSALDAADLSDGTLRQMLILVLRLLKVYPEWAGTQYAHIQQRRGFQGSRVGLDLTGVLPISQIFEALSQKMSPAIESALEKRNHNDLGTLAQEFRCDLKYWPDLLNAMEKALETQNSEDGNEYASMLGLLKDARPRSWFRVLRRLLERGQKGGVDADDALEYVQFHEPNLLQYYFKDKTSRKPLSHYWQDDTLDRLDHGFWRWTPAQQDVFAGFMLKGLQNPEVTDHVKLEWIRKLPQLPFVDPKHILHLCRVGEKLALRDTALVSLGKLDGGQGVPVLLESLQDERARVAIFGIRGMAKLMSEKEMLKLLQTVPTAKVIVAKEVVRLIGELGTEEAFQHLLNMEKTDIHKNVRIALFQGLEPFLDRSETWEILNRATQDPGSTIAQAICQIPDDGASSNKSQQILKLLLQLLHHPKAEVRLSAINRFLFSTPHTTTHPTKFFPLLDNTGILFPRLSELMFSPIKLESEAAAKAIFTRYAKTHHELVGDCFRRILTDRRILQQMHGLYIAALGKEEKSDLVPCTRNFISILEEDKLTVSLRLSLIFHGIPFNDQLQYLLAIMPYLHADALHEACSFISRPQVGR</sequence>
<comment type="caution">
    <text evidence="1">The sequence shown here is derived from an EMBL/GenBank/DDBJ whole genome shotgun (WGS) entry which is preliminary data.</text>
</comment>
<evidence type="ECO:0008006" key="3">
    <source>
        <dbReference type="Google" id="ProtNLM"/>
    </source>
</evidence>
<dbReference type="OrthoDB" id="3517218at2759"/>
<protein>
    <recommendedName>
        <fullName evidence="3">HEAT repeat domain-containing protein</fullName>
    </recommendedName>
</protein>
<dbReference type="Gene3D" id="1.25.10.10">
    <property type="entry name" value="Leucine-rich Repeat Variant"/>
    <property type="match status" value="1"/>
</dbReference>
<dbReference type="AlphaFoldDB" id="A0A8H4QM64"/>
<name>A0A8H4QM64_9HELO</name>
<dbReference type="InterPro" id="IPR016024">
    <property type="entry name" value="ARM-type_fold"/>
</dbReference>
<reference evidence="1 2" key="1">
    <citation type="submission" date="2020-03" db="EMBL/GenBank/DDBJ databases">
        <title>Draft Genome Sequence of Cudoniella acicularis.</title>
        <authorList>
            <person name="Buettner E."/>
            <person name="Kellner H."/>
        </authorList>
    </citation>
    <scope>NUCLEOTIDE SEQUENCE [LARGE SCALE GENOMIC DNA]</scope>
    <source>
        <strain evidence="1 2">DSM 108380</strain>
    </source>
</reference>
<evidence type="ECO:0000313" key="2">
    <source>
        <dbReference type="Proteomes" id="UP000566819"/>
    </source>
</evidence>
<dbReference type="Proteomes" id="UP000566819">
    <property type="component" value="Unassembled WGS sequence"/>
</dbReference>
<dbReference type="InterPro" id="IPR011989">
    <property type="entry name" value="ARM-like"/>
</dbReference>